<keyword evidence="2" id="KW-0732">Signal</keyword>
<dbReference type="RefSeq" id="WP_274188674.1">
    <property type="nucleotide sequence ID" value="NZ_BAABHN010000008.1"/>
</dbReference>
<protein>
    <recommendedName>
        <fullName evidence="5">Small secreted domain DUF320</fullName>
    </recommendedName>
</protein>
<accession>A0ABV9REN9</accession>
<evidence type="ECO:0008006" key="5">
    <source>
        <dbReference type="Google" id="ProtNLM"/>
    </source>
</evidence>
<proteinExistence type="predicted"/>
<sequence length="91" mass="8809">MFRRVAATLSASVALSAAGLLAAAPTASADPVPTDDGDTGIALLNDLTVLPVQACGVDAGIPILSDVLGGSDAAPSDATCAVVDEDDAVDD</sequence>
<name>A0ABV9REN9_9PSEU</name>
<dbReference type="EMBL" id="JBHSIM010000008">
    <property type="protein sequence ID" value="MFC4831677.1"/>
    <property type="molecule type" value="Genomic_DNA"/>
</dbReference>
<comment type="caution">
    <text evidence="3">The sequence shown here is derived from an EMBL/GenBank/DDBJ whole genome shotgun (WGS) entry which is preliminary data.</text>
</comment>
<gene>
    <name evidence="3" type="ORF">ACFPEL_04575</name>
</gene>
<evidence type="ECO:0000256" key="1">
    <source>
        <dbReference type="SAM" id="MobiDB-lite"/>
    </source>
</evidence>
<feature type="chain" id="PRO_5046288621" description="Small secreted domain DUF320" evidence="2">
    <location>
        <begin position="30"/>
        <end position="91"/>
    </location>
</feature>
<reference evidence="4" key="1">
    <citation type="journal article" date="2019" name="Int. J. Syst. Evol. Microbiol.">
        <title>The Global Catalogue of Microorganisms (GCM) 10K type strain sequencing project: providing services to taxonomists for standard genome sequencing and annotation.</title>
        <authorList>
            <consortium name="The Broad Institute Genomics Platform"/>
            <consortium name="The Broad Institute Genome Sequencing Center for Infectious Disease"/>
            <person name="Wu L."/>
            <person name="Ma J."/>
        </authorList>
    </citation>
    <scope>NUCLEOTIDE SEQUENCE [LARGE SCALE GENOMIC DNA]</scope>
    <source>
        <strain evidence="4">CCUG 50347</strain>
    </source>
</reference>
<dbReference type="Proteomes" id="UP001595909">
    <property type="component" value="Unassembled WGS sequence"/>
</dbReference>
<feature type="region of interest" description="Disordered" evidence="1">
    <location>
        <begin position="71"/>
        <end position="91"/>
    </location>
</feature>
<organism evidence="3 4">
    <name type="scientific">Actinomycetospora chibensis</name>
    <dbReference type="NCBI Taxonomy" id="663606"/>
    <lineage>
        <taxon>Bacteria</taxon>
        <taxon>Bacillati</taxon>
        <taxon>Actinomycetota</taxon>
        <taxon>Actinomycetes</taxon>
        <taxon>Pseudonocardiales</taxon>
        <taxon>Pseudonocardiaceae</taxon>
        <taxon>Actinomycetospora</taxon>
    </lineage>
</organism>
<evidence type="ECO:0000313" key="3">
    <source>
        <dbReference type="EMBL" id="MFC4831677.1"/>
    </source>
</evidence>
<feature type="signal peptide" evidence="2">
    <location>
        <begin position="1"/>
        <end position="29"/>
    </location>
</feature>
<evidence type="ECO:0000256" key="2">
    <source>
        <dbReference type="SAM" id="SignalP"/>
    </source>
</evidence>
<keyword evidence="4" id="KW-1185">Reference proteome</keyword>
<evidence type="ECO:0000313" key="4">
    <source>
        <dbReference type="Proteomes" id="UP001595909"/>
    </source>
</evidence>